<comment type="subcellular location">
    <subcellularLocation>
        <location evidence="9">Cytoplasm</location>
    </subcellularLocation>
</comment>
<dbReference type="PRINTS" id="PR01038">
    <property type="entry name" value="TRNASYNTHARG"/>
</dbReference>
<evidence type="ECO:0000256" key="8">
    <source>
        <dbReference type="ARBA" id="ARBA00049339"/>
    </source>
</evidence>
<dbReference type="RefSeq" id="WP_117721480.1">
    <property type="nucleotide sequence ID" value="NZ_CAJUBB010000069.1"/>
</dbReference>
<evidence type="ECO:0000256" key="5">
    <source>
        <dbReference type="ARBA" id="ARBA00022840"/>
    </source>
</evidence>
<feature type="domain" description="Arginyl tRNA synthetase N-terminal" evidence="12">
    <location>
        <begin position="6"/>
        <end position="89"/>
    </location>
</feature>
<dbReference type="GO" id="GO:0005737">
    <property type="term" value="C:cytoplasm"/>
    <property type="evidence" value="ECO:0007669"/>
    <property type="project" value="UniProtKB-SubCell"/>
</dbReference>
<dbReference type="OrthoDB" id="9805987at2"/>
<dbReference type="SUPFAM" id="SSF47323">
    <property type="entry name" value="Anticodon-binding domain of a subclass of class I aminoacyl-tRNA synthetases"/>
    <property type="match status" value="1"/>
</dbReference>
<feature type="short sequence motif" description="'HIGH' region" evidence="9">
    <location>
        <begin position="125"/>
        <end position="135"/>
    </location>
</feature>
<dbReference type="InterPro" id="IPR008909">
    <property type="entry name" value="DALR_anticod-bd"/>
</dbReference>
<dbReference type="Pfam" id="PF03485">
    <property type="entry name" value="Arg_tRNA_synt_N"/>
    <property type="match status" value="1"/>
</dbReference>
<dbReference type="EC" id="6.1.1.19" evidence="9"/>
<dbReference type="GO" id="GO:0005524">
    <property type="term" value="F:ATP binding"/>
    <property type="evidence" value="ECO:0007669"/>
    <property type="project" value="UniProtKB-UniRule"/>
</dbReference>
<organism evidence="13 14">
    <name type="scientific">Butyricimonas virosa</name>
    <dbReference type="NCBI Taxonomy" id="544645"/>
    <lineage>
        <taxon>Bacteria</taxon>
        <taxon>Pseudomonadati</taxon>
        <taxon>Bacteroidota</taxon>
        <taxon>Bacteroidia</taxon>
        <taxon>Bacteroidales</taxon>
        <taxon>Odoribacteraceae</taxon>
        <taxon>Butyricimonas</taxon>
    </lineage>
</organism>
<evidence type="ECO:0000256" key="6">
    <source>
        <dbReference type="ARBA" id="ARBA00022917"/>
    </source>
</evidence>
<dbReference type="InterPro" id="IPR035684">
    <property type="entry name" value="ArgRS_core"/>
</dbReference>
<dbReference type="Proteomes" id="UP000286063">
    <property type="component" value="Unassembled WGS sequence"/>
</dbReference>
<accession>A0A413IQV8</accession>
<reference evidence="13 14" key="1">
    <citation type="submission" date="2018-08" db="EMBL/GenBank/DDBJ databases">
        <title>A genome reference for cultivated species of the human gut microbiota.</title>
        <authorList>
            <person name="Zou Y."/>
            <person name="Xue W."/>
            <person name="Luo G."/>
        </authorList>
    </citation>
    <scope>NUCLEOTIDE SEQUENCE [LARGE SCALE GENOMIC DNA]</scope>
    <source>
        <strain evidence="13 14">OF02-7</strain>
    </source>
</reference>
<keyword evidence="7 9" id="KW-0030">Aminoacyl-tRNA synthetase</keyword>
<dbReference type="InterPro" id="IPR036695">
    <property type="entry name" value="Arg-tRNA-synth_N_sf"/>
</dbReference>
<evidence type="ECO:0000256" key="7">
    <source>
        <dbReference type="ARBA" id="ARBA00023146"/>
    </source>
</evidence>
<gene>
    <name evidence="9" type="primary">argS</name>
    <name evidence="13" type="ORF">DXA50_04885</name>
</gene>
<comment type="caution">
    <text evidence="13">The sequence shown here is derived from an EMBL/GenBank/DDBJ whole genome shotgun (WGS) entry which is preliminary data.</text>
</comment>
<dbReference type="InterPro" id="IPR001278">
    <property type="entry name" value="Arg-tRNA-ligase"/>
</dbReference>
<dbReference type="Pfam" id="PF00750">
    <property type="entry name" value="tRNA-synt_1d"/>
    <property type="match status" value="1"/>
</dbReference>
<dbReference type="SUPFAM" id="SSF55190">
    <property type="entry name" value="Arginyl-tRNA synthetase (ArgRS), N-terminal 'additional' domain"/>
    <property type="match status" value="1"/>
</dbReference>
<dbReference type="InterPro" id="IPR014729">
    <property type="entry name" value="Rossmann-like_a/b/a_fold"/>
</dbReference>
<dbReference type="InterPro" id="IPR005148">
    <property type="entry name" value="Arg-tRNA-synth_N"/>
</dbReference>
<dbReference type="NCBIfam" id="TIGR00456">
    <property type="entry name" value="argS"/>
    <property type="match status" value="1"/>
</dbReference>
<protein>
    <recommendedName>
        <fullName evidence="9">Arginine--tRNA ligase</fullName>
        <ecNumber evidence="9">6.1.1.19</ecNumber>
    </recommendedName>
    <alternativeName>
        <fullName evidence="9">Arginyl-tRNA synthetase</fullName>
        <shortName evidence="9">ArgRS</shortName>
    </alternativeName>
</protein>
<dbReference type="Pfam" id="PF05746">
    <property type="entry name" value="DALR_1"/>
    <property type="match status" value="1"/>
</dbReference>
<dbReference type="InterPro" id="IPR001412">
    <property type="entry name" value="aa-tRNA-synth_I_CS"/>
</dbReference>
<keyword evidence="5 9" id="KW-0067">ATP-binding</keyword>
<dbReference type="FunFam" id="1.10.730.10:FF:000006">
    <property type="entry name" value="Arginyl-tRNA synthetase 2, mitochondrial"/>
    <property type="match status" value="1"/>
</dbReference>
<dbReference type="AlphaFoldDB" id="A0A413IQV8"/>
<dbReference type="GO" id="GO:0004814">
    <property type="term" value="F:arginine-tRNA ligase activity"/>
    <property type="evidence" value="ECO:0007669"/>
    <property type="project" value="UniProtKB-UniRule"/>
</dbReference>
<evidence type="ECO:0000256" key="4">
    <source>
        <dbReference type="ARBA" id="ARBA00022741"/>
    </source>
</evidence>
<dbReference type="PANTHER" id="PTHR11956">
    <property type="entry name" value="ARGINYL-TRNA SYNTHETASE"/>
    <property type="match status" value="1"/>
</dbReference>
<dbReference type="InterPro" id="IPR009080">
    <property type="entry name" value="tRNAsynth_Ia_anticodon-bd"/>
</dbReference>
<comment type="catalytic activity">
    <reaction evidence="8 9">
        <text>tRNA(Arg) + L-arginine + ATP = L-arginyl-tRNA(Arg) + AMP + diphosphate</text>
        <dbReference type="Rhea" id="RHEA:20301"/>
        <dbReference type="Rhea" id="RHEA-COMP:9658"/>
        <dbReference type="Rhea" id="RHEA-COMP:9673"/>
        <dbReference type="ChEBI" id="CHEBI:30616"/>
        <dbReference type="ChEBI" id="CHEBI:32682"/>
        <dbReference type="ChEBI" id="CHEBI:33019"/>
        <dbReference type="ChEBI" id="CHEBI:78442"/>
        <dbReference type="ChEBI" id="CHEBI:78513"/>
        <dbReference type="ChEBI" id="CHEBI:456215"/>
        <dbReference type="EC" id="6.1.1.19"/>
    </reaction>
</comment>
<evidence type="ECO:0000259" key="12">
    <source>
        <dbReference type="SMART" id="SM01016"/>
    </source>
</evidence>
<dbReference type="PANTHER" id="PTHR11956:SF5">
    <property type="entry name" value="ARGININE--TRNA LIGASE, CYTOPLASMIC"/>
    <property type="match status" value="1"/>
</dbReference>
<keyword evidence="3 9" id="KW-0436">Ligase</keyword>
<dbReference type="Gene3D" id="3.30.1360.70">
    <property type="entry name" value="Arginyl tRNA synthetase N-terminal domain"/>
    <property type="match status" value="1"/>
</dbReference>
<dbReference type="SMART" id="SM00836">
    <property type="entry name" value="DALR_1"/>
    <property type="match status" value="1"/>
</dbReference>
<dbReference type="SUPFAM" id="SSF52374">
    <property type="entry name" value="Nucleotidylyl transferase"/>
    <property type="match status" value="1"/>
</dbReference>
<sequence length="596" mass="68168">MTIEKKMLTQQVLEAVKACYGVELTEKDVQLQETRKEFAGDLTVVVFPFTRYSRKSPEETAKELGEYLKQNIEEVETYNVIKGFLNVVISSAYWIEVLNDVAKEEKYGYAKEPSGKTYMIEYSSPNTNKPLHLGHIRNNFLGWSVSEIQKANGHNVIMVNLVNDRGIHICKSMIAWEKFANGATPESTGTKGDHFVGDYYVRFDKEYKAQIKELIEQGKTEEEAKKEAPILLEAQEMLRKWEAGDEKVVSLWRTMNDWVLKGFDETYKMMGISFDKVYFESQTYKKGRDLVLKGLADGVLYRKDTGSVWADLTGDGLDHKLLLRDDGTSVYMTQDIGTAYDRFNEFNMDQEIYVVGNEQNYHFQVLSLVCKKLGFDWADKIKHLSYGMVELPEGKMKSREGTVVDADDLIDEMIHTARTTSEELGKLDGYTKEEAEEVYRKVALGALKYFILKVDPKKTMMFNPKESIDFNGNTGPFIQYTYTRIKSVLRKAEEAGVKIVPGDIHTALTEKEQNLVKLIAKLPAVVKEAGDNYSPALIGNYAYELAKEFNQFYHDYSILKEENEKVRNLRLLLARQCSVAIQNAMGMLGIEMPERM</sequence>
<dbReference type="SMART" id="SM01016">
    <property type="entry name" value="Arg_tRNA_synt_N"/>
    <property type="match status" value="1"/>
</dbReference>
<name>A0A413IQV8_9BACT</name>
<dbReference type="HAMAP" id="MF_00123">
    <property type="entry name" value="Arg_tRNA_synth"/>
    <property type="match status" value="1"/>
</dbReference>
<keyword evidence="4 9" id="KW-0547">Nucleotide-binding</keyword>
<dbReference type="Gene3D" id="1.10.730.10">
    <property type="entry name" value="Isoleucyl-tRNA Synthetase, Domain 1"/>
    <property type="match status" value="1"/>
</dbReference>
<dbReference type="GO" id="GO:0006420">
    <property type="term" value="P:arginyl-tRNA aminoacylation"/>
    <property type="evidence" value="ECO:0007669"/>
    <property type="project" value="UniProtKB-UniRule"/>
</dbReference>
<dbReference type="Gene3D" id="3.40.50.620">
    <property type="entry name" value="HUPs"/>
    <property type="match status" value="1"/>
</dbReference>
<evidence type="ECO:0000256" key="3">
    <source>
        <dbReference type="ARBA" id="ARBA00022598"/>
    </source>
</evidence>
<comment type="subunit">
    <text evidence="9">Monomer.</text>
</comment>
<proteinExistence type="inferred from homology"/>
<evidence type="ECO:0000313" key="13">
    <source>
        <dbReference type="EMBL" id="RGY19697.1"/>
    </source>
</evidence>
<dbReference type="EMBL" id="QSCR01000005">
    <property type="protein sequence ID" value="RGY19697.1"/>
    <property type="molecule type" value="Genomic_DNA"/>
</dbReference>
<evidence type="ECO:0000259" key="11">
    <source>
        <dbReference type="SMART" id="SM00836"/>
    </source>
</evidence>
<dbReference type="PROSITE" id="PS00178">
    <property type="entry name" value="AA_TRNA_LIGASE_I"/>
    <property type="match status" value="1"/>
</dbReference>
<evidence type="ECO:0000313" key="14">
    <source>
        <dbReference type="Proteomes" id="UP000286063"/>
    </source>
</evidence>
<comment type="similarity">
    <text evidence="1 9 10">Belongs to the class-I aminoacyl-tRNA synthetase family.</text>
</comment>
<keyword evidence="6 9" id="KW-0648">Protein biosynthesis</keyword>
<dbReference type="FunFam" id="3.40.50.620:FF:000125">
    <property type="entry name" value="Arginine--tRNA ligase"/>
    <property type="match status" value="1"/>
</dbReference>
<evidence type="ECO:0000256" key="9">
    <source>
        <dbReference type="HAMAP-Rule" id="MF_00123"/>
    </source>
</evidence>
<evidence type="ECO:0000256" key="1">
    <source>
        <dbReference type="ARBA" id="ARBA00005594"/>
    </source>
</evidence>
<evidence type="ECO:0000256" key="2">
    <source>
        <dbReference type="ARBA" id="ARBA00022490"/>
    </source>
</evidence>
<evidence type="ECO:0000256" key="10">
    <source>
        <dbReference type="RuleBase" id="RU363038"/>
    </source>
</evidence>
<feature type="domain" description="DALR anticodon binding" evidence="11">
    <location>
        <begin position="478"/>
        <end position="596"/>
    </location>
</feature>
<keyword evidence="2 9" id="KW-0963">Cytoplasm</keyword>